<reference evidence="2" key="1">
    <citation type="journal article" date="2023" name="G3 (Bethesda)">
        <title>Genome assembly and association tests identify interacting loci associated with vigor, precocity, and sex in interspecific pistachio rootstocks.</title>
        <authorList>
            <person name="Palmer W."/>
            <person name="Jacygrad E."/>
            <person name="Sagayaradj S."/>
            <person name="Cavanaugh K."/>
            <person name="Han R."/>
            <person name="Bertier L."/>
            <person name="Beede B."/>
            <person name="Kafkas S."/>
            <person name="Golino D."/>
            <person name="Preece J."/>
            <person name="Michelmore R."/>
        </authorList>
    </citation>
    <scope>NUCLEOTIDE SEQUENCE [LARGE SCALE GENOMIC DNA]</scope>
</reference>
<evidence type="ECO:0000313" key="1">
    <source>
        <dbReference type="EMBL" id="KAJ0040118.1"/>
    </source>
</evidence>
<dbReference type="EMBL" id="CM047740">
    <property type="protein sequence ID" value="KAJ0040118.1"/>
    <property type="molecule type" value="Genomic_DNA"/>
</dbReference>
<evidence type="ECO:0000313" key="2">
    <source>
        <dbReference type="Proteomes" id="UP001163603"/>
    </source>
</evidence>
<accession>A0ACC0YNR9</accession>
<proteinExistence type="predicted"/>
<gene>
    <name evidence="1" type="ORF">Pint_28199</name>
</gene>
<protein>
    <submittedName>
        <fullName evidence="1">Uncharacterized protein</fullName>
    </submittedName>
</protein>
<keyword evidence="2" id="KW-1185">Reference proteome</keyword>
<comment type="caution">
    <text evidence="1">The sequence shown here is derived from an EMBL/GenBank/DDBJ whole genome shotgun (WGS) entry which is preliminary data.</text>
</comment>
<sequence length="418" mass="46769">MTISLLSWEALFFLFLSFLVTHIKAQSPPVNRTDFSCSTNSPTSCKSYVTYLAQSPGFMDLGNISSLFGVNRSSIARASNLVSEDLLLFPNQLLLVPITCGCTGNQYFANITYQIKKDDSYYLVSINSFENLTKWQVVKEMNPSLNPNLLQVGENVTFPLFCQCPSKTHLEKGIEFLITKRRRTLSRDGSSLESSDLIPVKKFGNSESFGPKIIQDKLLPGVSGYLSKPIVYEIKVIMEATMNLSEHYRIGRSVYRATINGKVLAVKNIKENVTEELSILQRVNHANLVKLMGVSSDFEGNRLLVYEYAENGSLGKWLHPKSSTSSGSVLKIEEKREQRLRNWMDPYLESFYPIDGAMSLATLARACTVEKPLSRPSMGEVVFGLSILAHSSETLERSWTTGLEVEEVLQVISPVKAR</sequence>
<organism evidence="1 2">
    <name type="scientific">Pistacia integerrima</name>
    <dbReference type="NCBI Taxonomy" id="434235"/>
    <lineage>
        <taxon>Eukaryota</taxon>
        <taxon>Viridiplantae</taxon>
        <taxon>Streptophyta</taxon>
        <taxon>Embryophyta</taxon>
        <taxon>Tracheophyta</taxon>
        <taxon>Spermatophyta</taxon>
        <taxon>Magnoliopsida</taxon>
        <taxon>eudicotyledons</taxon>
        <taxon>Gunneridae</taxon>
        <taxon>Pentapetalae</taxon>
        <taxon>rosids</taxon>
        <taxon>malvids</taxon>
        <taxon>Sapindales</taxon>
        <taxon>Anacardiaceae</taxon>
        <taxon>Pistacia</taxon>
    </lineage>
</organism>
<name>A0ACC0YNR9_9ROSI</name>
<dbReference type="Proteomes" id="UP001163603">
    <property type="component" value="Chromosome 5"/>
</dbReference>